<evidence type="ECO:0000313" key="1">
    <source>
        <dbReference type="EMBL" id="KGJ23764.1"/>
    </source>
</evidence>
<dbReference type="RefSeq" id="WP_036706307.1">
    <property type="nucleotide sequence ID" value="NZ_JRKQ01000001.1"/>
</dbReference>
<comment type="caution">
    <text evidence="1">The sequence shown here is derived from an EMBL/GenBank/DDBJ whole genome shotgun (WGS) entry which is preliminary data.</text>
</comment>
<sequence>MSWRDRASLEARVREAVHDQFRIPVMFSADGNAPWRVVFCRFHEAEDRTADRISNANFSLTTTSPRAIFRAADVPDLATASVISVGPSKAYKITQPSPADLYGYQDVRLSAIPNSASKGYPAPDWDAIDG</sequence>
<reference evidence="1 2" key="2">
    <citation type="submission" date="2014-10" db="EMBL/GenBank/DDBJ databases">
        <title>Paracoccus sanguinis sp. nov., isolated from clinical specimens of New York State patients.</title>
        <authorList>
            <person name="Mingle L.A."/>
            <person name="Cole J.A."/>
            <person name="Lapierre P."/>
            <person name="Musser K.A."/>
        </authorList>
    </citation>
    <scope>NUCLEOTIDE SEQUENCE [LARGE SCALE GENOMIC DNA]</scope>
    <source>
        <strain evidence="1 2">5503</strain>
    </source>
</reference>
<dbReference type="EMBL" id="JRKQ01000001">
    <property type="protein sequence ID" value="KGJ23764.1"/>
    <property type="molecule type" value="Genomic_DNA"/>
</dbReference>
<accession>A0A099GLP4</accession>
<organism evidence="1 2">
    <name type="scientific">Paracoccus sanguinis</name>
    <dbReference type="NCBI Taxonomy" id="1545044"/>
    <lineage>
        <taxon>Bacteria</taxon>
        <taxon>Pseudomonadati</taxon>
        <taxon>Pseudomonadota</taxon>
        <taxon>Alphaproteobacteria</taxon>
        <taxon>Rhodobacterales</taxon>
        <taxon>Paracoccaceae</taxon>
        <taxon>Paracoccus</taxon>
    </lineage>
</organism>
<proteinExistence type="predicted"/>
<gene>
    <name evidence="1" type="ORF">IX56_00365</name>
</gene>
<protein>
    <submittedName>
        <fullName evidence="1">Uncharacterized protein</fullName>
    </submittedName>
</protein>
<reference evidence="1 2" key="1">
    <citation type="submission" date="2014-09" db="EMBL/GenBank/DDBJ databases">
        <authorList>
            <person name="McGinnis J.M."/>
            <person name="Wolfgang W.J."/>
        </authorList>
    </citation>
    <scope>NUCLEOTIDE SEQUENCE [LARGE SCALE GENOMIC DNA]</scope>
    <source>
        <strain evidence="1 2">5503</strain>
    </source>
</reference>
<name>A0A099GLP4_9RHOB</name>
<dbReference type="AlphaFoldDB" id="A0A099GLP4"/>
<evidence type="ECO:0000313" key="2">
    <source>
        <dbReference type="Proteomes" id="UP000029858"/>
    </source>
</evidence>
<dbReference type="Proteomes" id="UP000029858">
    <property type="component" value="Unassembled WGS sequence"/>
</dbReference>